<evidence type="ECO:0000313" key="1">
    <source>
        <dbReference type="EMBL" id="EHK54118.1"/>
    </source>
</evidence>
<name>H0HYS3_9HYPH</name>
<keyword evidence="2" id="KW-1185">Reference proteome</keyword>
<dbReference type="Proteomes" id="UP000003250">
    <property type="component" value="Unassembled WGS sequence"/>
</dbReference>
<evidence type="ECO:0000313" key="2">
    <source>
        <dbReference type="Proteomes" id="UP000003250"/>
    </source>
</evidence>
<gene>
    <name evidence="1" type="ORF">MAXJ12_26788</name>
</gene>
<sequence>MTSRYLQKRPAVPIGIFATARWEGSPVQIKHVFRGLLTALGDSCEEINPDRALQAAAPTHQGSVPCMRHCDGQR</sequence>
<organism evidence="1 2">
    <name type="scientific">Mesorhizobium alhagi CCNWXJ12-2</name>
    <dbReference type="NCBI Taxonomy" id="1107882"/>
    <lineage>
        <taxon>Bacteria</taxon>
        <taxon>Pseudomonadati</taxon>
        <taxon>Pseudomonadota</taxon>
        <taxon>Alphaproteobacteria</taxon>
        <taxon>Hyphomicrobiales</taxon>
        <taxon>Phyllobacteriaceae</taxon>
        <taxon>Allomesorhizobium</taxon>
    </lineage>
</organism>
<accession>H0HYS3</accession>
<proteinExistence type="predicted"/>
<dbReference type="PATRIC" id="fig|1107882.3.peg.5191"/>
<dbReference type="EMBL" id="AHAM01000227">
    <property type="protein sequence ID" value="EHK54118.1"/>
    <property type="molecule type" value="Genomic_DNA"/>
</dbReference>
<dbReference type="AlphaFoldDB" id="H0HYS3"/>
<protein>
    <submittedName>
        <fullName evidence="1">Uncharacterized protein</fullName>
    </submittedName>
</protein>
<reference evidence="1 2" key="1">
    <citation type="journal article" date="2012" name="J. Bacteriol.">
        <title>Draft Genome Sequence of Mesorhizobium alhagi CCNWXJ12-2T, a Novel Salt-Resistant Species Isolated from the Desert of Northwestern China.</title>
        <authorList>
            <person name="Zhou M."/>
            <person name="Chen W."/>
            <person name="Chen H."/>
            <person name="Wei G."/>
        </authorList>
    </citation>
    <scope>NUCLEOTIDE SEQUENCE [LARGE SCALE GENOMIC DNA]</scope>
    <source>
        <strain evidence="1 2">CCNWXJ12-2</strain>
    </source>
</reference>